<evidence type="ECO:0000256" key="1">
    <source>
        <dbReference type="ARBA" id="ARBA00022714"/>
    </source>
</evidence>
<proteinExistence type="predicted"/>
<keyword evidence="1" id="KW-0001">2Fe-2S</keyword>
<dbReference type="GeneID" id="6754943"/>
<dbReference type="CTD" id="6754943"/>
<comment type="cofactor">
    <cofactor evidence="5">
        <name>[2Fe-2S] cluster</name>
        <dbReference type="ChEBI" id="CHEBI:190135"/>
    </cofactor>
</comment>
<evidence type="ECO:0000259" key="6">
    <source>
        <dbReference type="PROSITE" id="PS51296"/>
    </source>
</evidence>
<dbReference type="OMA" id="SAVPKWC"/>
<dbReference type="FunCoup" id="B3RZH1">
    <property type="interactions" value="44"/>
</dbReference>
<keyword evidence="4" id="KW-0411">Iron-sulfur</keyword>
<keyword evidence="8" id="KW-1185">Reference proteome</keyword>
<keyword evidence="3" id="KW-0408">Iron</keyword>
<dbReference type="PROSITE" id="PS51296">
    <property type="entry name" value="RIESKE"/>
    <property type="match status" value="1"/>
</dbReference>
<dbReference type="InterPro" id="IPR036922">
    <property type="entry name" value="Rieske_2Fe-2S_sf"/>
</dbReference>
<evidence type="ECO:0000313" key="7">
    <source>
        <dbReference type="EMBL" id="EDV24204.1"/>
    </source>
</evidence>
<dbReference type="InParanoid" id="B3RZH1"/>
<dbReference type="GO" id="GO:0051537">
    <property type="term" value="F:2 iron, 2 sulfur cluster binding"/>
    <property type="evidence" value="ECO:0000318"/>
    <property type="project" value="GO_Central"/>
</dbReference>
<reference evidence="7 8" key="1">
    <citation type="journal article" date="2008" name="Nature">
        <title>The Trichoplax genome and the nature of placozoans.</title>
        <authorList>
            <person name="Srivastava M."/>
            <person name="Begovic E."/>
            <person name="Chapman J."/>
            <person name="Putnam N.H."/>
            <person name="Hellsten U."/>
            <person name="Kawashima T."/>
            <person name="Kuo A."/>
            <person name="Mitros T."/>
            <person name="Salamov A."/>
            <person name="Carpenter M.L."/>
            <person name="Signorovitch A.Y."/>
            <person name="Moreno M.A."/>
            <person name="Kamm K."/>
            <person name="Grimwood J."/>
            <person name="Schmutz J."/>
            <person name="Shapiro H."/>
            <person name="Grigoriev I.V."/>
            <person name="Buss L.W."/>
            <person name="Schierwater B."/>
            <person name="Dellaporta S.L."/>
            <person name="Rokhsar D.S."/>
        </authorList>
    </citation>
    <scope>NUCLEOTIDE SEQUENCE [LARGE SCALE GENOMIC DNA]</scope>
    <source>
        <strain evidence="7 8">Grell-BS-1999</strain>
    </source>
</reference>
<dbReference type="RefSeq" id="XP_002113730.1">
    <property type="nucleotide sequence ID" value="XM_002113694.1"/>
</dbReference>
<gene>
    <name evidence="7" type="ORF">TRIADDRAFT_57450</name>
</gene>
<dbReference type="OrthoDB" id="426882at2759"/>
<evidence type="ECO:0000313" key="8">
    <source>
        <dbReference type="Proteomes" id="UP000009022"/>
    </source>
</evidence>
<dbReference type="GO" id="GO:0046872">
    <property type="term" value="F:metal ion binding"/>
    <property type="evidence" value="ECO:0007669"/>
    <property type="project" value="UniProtKB-KW"/>
</dbReference>
<dbReference type="HOGENOM" id="CLU_113767_2_0_1"/>
<sequence length="153" mass="17247">MAEQLNDEYVSVGSLDLIRGRRAIKVTVNNRNLAIFNCRGILYAMDQQCYHTGGPLDMGDIEEIGGRVCIRCPWHRYVVALDNGEGLFVNEGKIKSKGLKQRVHAVKVEENSIWVKLSQFPEEVPSDYYQSEKYRAIMASAGVSIQVPTLKKN</sequence>
<dbReference type="PANTHER" id="PTHR21496:SF0">
    <property type="entry name" value="RIESKE DOMAIN-CONTAINING PROTEIN"/>
    <property type="match status" value="1"/>
</dbReference>
<dbReference type="InterPro" id="IPR017941">
    <property type="entry name" value="Rieske_2Fe-2S"/>
</dbReference>
<organism evidence="7 8">
    <name type="scientific">Trichoplax adhaerens</name>
    <name type="common">Trichoplax reptans</name>
    <dbReference type="NCBI Taxonomy" id="10228"/>
    <lineage>
        <taxon>Eukaryota</taxon>
        <taxon>Metazoa</taxon>
        <taxon>Placozoa</taxon>
        <taxon>Uniplacotomia</taxon>
        <taxon>Trichoplacea</taxon>
        <taxon>Trichoplacidae</taxon>
        <taxon>Trichoplax</taxon>
    </lineage>
</organism>
<evidence type="ECO:0000256" key="5">
    <source>
        <dbReference type="ARBA" id="ARBA00034078"/>
    </source>
</evidence>
<evidence type="ECO:0000256" key="2">
    <source>
        <dbReference type="ARBA" id="ARBA00022723"/>
    </source>
</evidence>
<dbReference type="Gene3D" id="2.102.10.10">
    <property type="entry name" value="Rieske [2Fe-2S] iron-sulphur domain"/>
    <property type="match status" value="1"/>
</dbReference>
<dbReference type="EMBL" id="DS985246">
    <property type="protein sequence ID" value="EDV24204.1"/>
    <property type="molecule type" value="Genomic_DNA"/>
</dbReference>
<name>B3RZH1_TRIAD</name>
<feature type="domain" description="Rieske" evidence="6">
    <location>
        <begin position="9"/>
        <end position="115"/>
    </location>
</feature>
<dbReference type="PhylomeDB" id="B3RZH1"/>
<keyword evidence="2" id="KW-0479">Metal-binding</keyword>
<dbReference type="InterPro" id="IPR054716">
    <property type="entry name" value="Sol_Rieske_ferrdox_dom"/>
</dbReference>
<accession>B3RZH1</accession>
<dbReference type="PANTHER" id="PTHR21496">
    <property type="entry name" value="FERREDOXIN-RELATED"/>
    <property type="match status" value="1"/>
</dbReference>
<dbReference type="Pfam" id="PF22543">
    <property type="entry name" value="Rieske_4"/>
    <property type="match status" value="1"/>
</dbReference>
<dbReference type="eggNOG" id="ENOG502S06W">
    <property type="taxonomic scope" value="Eukaryota"/>
</dbReference>
<dbReference type="KEGG" id="tad:TRIADDRAFT_57450"/>
<dbReference type="SUPFAM" id="SSF50022">
    <property type="entry name" value="ISP domain"/>
    <property type="match status" value="1"/>
</dbReference>
<dbReference type="Proteomes" id="UP000009022">
    <property type="component" value="Unassembled WGS sequence"/>
</dbReference>
<evidence type="ECO:0000256" key="4">
    <source>
        <dbReference type="ARBA" id="ARBA00023014"/>
    </source>
</evidence>
<protein>
    <recommendedName>
        <fullName evidence="6">Rieske domain-containing protein</fullName>
    </recommendedName>
</protein>
<evidence type="ECO:0000256" key="3">
    <source>
        <dbReference type="ARBA" id="ARBA00023004"/>
    </source>
</evidence>
<dbReference type="AlphaFoldDB" id="B3RZH1"/>